<feature type="compositionally biased region" description="Acidic residues" evidence="2">
    <location>
        <begin position="569"/>
        <end position="589"/>
    </location>
</feature>
<feature type="coiled-coil region" evidence="1">
    <location>
        <begin position="271"/>
        <end position="347"/>
    </location>
</feature>
<feature type="compositionally biased region" description="Polar residues" evidence="2">
    <location>
        <begin position="94"/>
        <end position="112"/>
    </location>
</feature>
<name>A0A316YMQ6_9BASI</name>
<feature type="compositionally biased region" description="Polar residues" evidence="2">
    <location>
        <begin position="592"/>
        <end position="608"/>
    </location>
</feature>
<feature type="compositionally biased region" description="Basic and acidic residues" evidence="2">
    <location>
        <begin position="113"/>
        <end position="138"/>
    </location>
</feature>
<feature type="compositionally biased region" description="Polar residues" evidence="2">
    <location>
        <begin position="751"/>
        <end position="761"/>
    </location>
</feature>
<organism evidence="3 4">
    <name type="scientific">Acaromyces ingoldii</name>
    <dbReference type="NCBI Taxonomy" id="215250"/>
    <lineage>
        <taxon>Eukaryota</taxon>
        <taxon>Fungi</taxon>
        <taxon>Dikarya</taxon>
        <taxon>Basidiomycota</taxon>
        <taxon>Ustilaginomycotina</taxon>
        <taxon>Exobasidiomycetes</taxon>
        <taxon>Exobasidiales</taxon>
        <taxon>Cryptobasidiaceae</taxon>
        <taxon>Acaromyces</taxon>
    </lineage>
</organism>
<feature type="compositionally biased region" description="Acidic residues" evidence="2">
    <location>
        <begin position="213"/>
        <end position="223"/>
    </location>
</feature>
<dbReference type="AlphaFoldDB" id="A0A316YMQ6"/>
<accession>A0A316YMQ6</accession>
<feature type="region of interest" description="Disordered" evidence="2">
    <location>
        <begin position="526"/>
        <end position="823"/>
    </location>
</feature>
<reference evidence="3 4" key="1">
    <citation type="journal article" date="2018" name="Mol. Biol. Evol.">
        <title>Broad Genomic Sampling Reveals a Smut Pathogenic Ancestry of the Fungal Clade Ustilaginomycotina.</title>
        <authorList>
            <person name="Kijpornyongpan T."/>
            <person name="Mondo S.J."/>
            <person name="Barry K."/>
            <person name="Sandor L."/>
            <person name="Lee J."/>
            <person name="Lipzen A."/>
            <person name="Pangilinan J."/>
            <person name="LaButti K."/>
            <person name="Hainaut M."/>
            <person name="Henrissat B."/>
            <person name="Grigoriev I.V."/>
            <person name="Spatafora J.W."/>
            <person name="Aime M.C."/>
        </authorList>
    </citation>
    <scope>NUCLEOTIDE SEQUENCE [LARGE SCALE GENOMIC DNA]</scope>
    <source>
        <strain evidence="3 4">MCA 4198</strain>
    </source>
</reference>
<feature type="coiled-coil region" evidence="1">
    <location>
        <begin position="415"/>
        <end position="526"/>
    </location>
</feature>
<evidence type="ECO:0000313" key="3">
    <source>
        <dbReference type="EMBL" id="PWN90830.1"/>
    </source>
</evidence>
<feature type="compositionally biased region" description="Basic residues" evidence="2">
    <location>
        <begin position="726"/>
        <end position="738"/>
    </location>
</feature>
<sequence length="823" mass="92137">MAITGLQILKRPKSHRESLFLLRIGLQLEAALLADNPFLKERAAIVDEEDRAPASVPSLLPRLPAGVINLRKETQPRQPCATVEQEEENFTAPAPQTHQRSKQVEVQSQLTDVQERSKKHQESDAETFHGRLDPDRSKARGGSVDAPMQRSNEAAEGSRPDTILGPMTAPDPSDPLNQPTPQETSQQPSSSAQQPQVEQEEQGQEQGQGQEQEQGEEEVEQEENQVMPALTFISHEQMQLSKQLSRSPAIKHPLSRRSGADSLPTYSQEQVDTLEKHIEKLEKRHRQHSKECHQLRTSLGEAKADAEFMCAKWKASKATADEMRHSIEKLEARLLNAEVVRDKATLEASQRVWERFSGPDGPESSRQRRIELVEARNEATYHQSRAKEQSLARQELELTLHGQRRKHELAFEAQAREHEAAFRRLAREHETAERQLRSALGTQRGTSAFEEKERKSLASRLERVETERANLAVESHGYSRLLEEERQRCAKLREELAGIRGHATMEQELRKELALVQNELMQVKRAPRDATTTTKAIVPDRSAAGKRKAATAPSTRHAAYAVSYKESSVDSEEHEQEQASDDVDHDDFDAPQPTSSRARLNTAKTMSGASKVGKAPKAKTAATAVARNKKRPEEAPANEADEDEEDDDFDGPAMVKKVQPQNQKPVREGQRETKVQLSNAPRRAKEKEPTPLMEEEEVEALALSIVSEEDDGDEDDDDGDEYTLKKSGRANNKRRHLGNKPQAVQAGAAVSTKTALSSAPNDKSRIKEDEKRRKAMEKHVEATPMLSNAKRVRQEEHQAVAEEALSPSLVKRQKPASSKVYSG</sequence>
<feature type="compositionally biased region" description="Polar residues" evidence="2">
    <location>
        <begin position="237"/>
        <end position="246"/>
    </location>
</feature>
<feature type="compositionally biased region" description="Acidic residues" evidence="2">
    <location>
        <begin position="707"/>
        <end position="721"/>
    </location>
</feature>
<dbReference type="RefSeq" id="XP_025378028.1">
    <property type="nucleotide sequence ID" value="XM_025523574.1"/>
</dbReference>
<feature type="compositionally biased region" description="Acidic residues" evidence="2">
    <location>
        <begin position="639"/>
        <end position="650"/>
    </location>
</feature>
<evidence type="ECO:0000256" key="1">
    <source>
        <dbReference type="SAM" id="Coils"/>
    </source>
</evidence>
<protein>
    <submittedName>
        <fullName evidence="3">Uncharacterized protein</fullName>
    </submittedName>
</protein>
<feature type="compositionally biased region" description="Low complexity" evidence="2">
    <location>
        <begin position="179"/>
        <end position="197"/>
    </location>
</feature>
<feature type="region of interest" description="Disordered" evidence="2">
    <location>
        <begin position="73"/>
        <end position="225"/>
    </location>
</feature>
<feature type="compositionally biased region" description="Low complexity" evidence="2">
    <location>
        <begin position="611"/>
        <end position="626"/>
    </location>
</feature>
<keyword evidence="1" id="KW-0175">Coiled coil</keyword>
<proteinExistence type="predicted"/>
<dbReference type="Proteomes" id="UP000245768">
    <property type="component" value="Unassembled WGS sequence"/>
</dbReference>
<feature type="compositionally biased region" description="Basic and acidic residues" evidence="2">
    <location>
        <begin position="762"/>
        <end position="781"/>
    </location>
</feature>
<gene>
    <name evidence="3" type="ORF">FA10DRAFT_279853</name>
</gene>
<feature type="region of interest" description="Disordered" evidence="2">
    <location>
        <begin position="237"/>
        <end position="268"/>
    </location>
</feature>
<evidence type="ECO:0000256" key="2">
    <source>
        <dbReference type="SAM" id="MobiDB-lite"/>
    </source>
</evidence>
<dbReference type="InParanoid" id="A0A316YMQ6"/>
<dbReference type="GeneID" id="37045490"/>
<keyword evidence="4" id="KW-1185">Reference proteome</keyword>
<evidence type="ECO:0000313" key="4">
    <source>
        <dbReference type="Proteomes" id="UP000245768"/>
    </source>
</evidence>
<feature type="compositionally biased region" description="Basic and acidic residues" evidence="2">
    <location>
        <begin position="665"/>
        <end position="674"/>
    </location>
</feature>
<dbReference type="EMBL" id="KZ819636">
    <property type="protein sequence ID" value="PWN90830.1"/>
    <property type="molecule type" value="Genomic_DNA"/>
</dbReference>